<dbReference type="CDD" id="cd01335">
    <property type="entry name" value="Radical_SAM"/>
    <property type="match status" value="1"/>
</dbReference>
<evidence type="ECO:0000259" key="7">
    <source>
        <dbReference type="Pfam" id="PF04055"/>
    </source>
</evidence>
<dbReference type="NCBIfam" id="TIGR04085">
    <property type="entry name" value="rSAM_more_4Fe4S"/>
    <property type="match status" value="1"/>
</dbReference>
<dbReference type="InterPro" id="IPR023867">
    <property type="entry name" value="Sulphatase_maturase_rSAM"/>
</dbReference>
<dbReference type="InterPro" id="IPR023885">
    <property type="entry name" value="4Fe4S-binding_SPASM_dom"/>
</dbReference>
<dbReference type="SFLD" id="SFLDS00029">
    <property type="entry name" value="Radical_SAM"/>
    <property type="match status" value="1"/>
</dbReference>
<proteinExistence type="inferred from homology"/>
<dbReference type="GO" id="GO:0016491">
    <property type="term" value="F:oxidoreductase activity"/>
    <property type="evidence" value="ECO:0007669"/>
    <property type="project" value="InterPro"/>
</dbReference>
<evidence type="ECO:0000256" key="3">
    <source>
        <dbReference type="ARBA" id="ARBA00022723"/>
    </source>
</evidence>
<reference evidence="8" key="1">
    <citation type="journal article" date="2021" name="PeerJ">
        <title>Extensive microbial diversity within the chicken gut microbiome revealed by metagenomics and culture.</title>
        <authorList>
            <person name="Gilroy R."/>
            <person name="Ravi A."/>
            <person name="Getino M."/>
            <person name="Pursley I."/>
            <person name="Horton D.L."/>
            <person name="Alikhan N.F."/>
            <person name="Baker D."/>
            <person name="Gharbi K."/>
            <person name="Hall N."/>
            <person name="Watson M."/>
            <person name="Adriaenssens E.M."/>
            <person name="Foster-Nyarko E."/>
            <person name="Jarju S."/>
            <person name="Secka A."/>
            <person name="Antonio M."/>
            <person name="Oren A."/>
            <person name="Chaudhuri R.R."/>
            <person name="La Ragione R."/>
            <person name="Hildebrand F."/>
            <person name="Pallen M.J."/>
        </authorList>
    </citation>
    <scope>NUCLEOTIDE SEQUENCE</scope>
    <source>
        <strain evidence="8">4100</strain>
    </source>
</reference>
<dbReference type="InterPro" id="IPR013785">
    <property type="entry name" value="Aldolase_TIM"/>
</dbReference>
<evidence type="ECO:0000256" key="2">
    <source>
        <dbReference type="ARBA" id="ARBA00022691"/>
    </source>
</evidence>
<evidence type="ECO:0000256" key="1">
    <source>
        <dbReference type="ARBA" id="ARBA00001966"/>
    </source>
</evidence>
<gene>
    <name evidence="8" type="ORF">K8V47_07080</name>
</gene>
<comment type="cofactor">
    <cofactor evidence="1">
        <name>[4Fe-4S] cluster</name>
        <dbReference type="ChEBI" id="CHEBI:49883"/>
    </cofactor>
</comment>
<feature type="non-terminal residue" evidence="8">
    <location>
        <position position="1"/>
    </location>
</feature>
<dbReference type="GO" id="GO:0051536">
    <property type="term" value="F:iron-sulfur cluster binding"/>
    <property type="evidence" value="ECO:0007669"/>
    <property type="project" value="UniProtKB-KW"/>
</dbReference>
<evidence type="ECO:0000256" key="5">
    <source>
        <dbReference type="ARBA" id="ARBA00023014"/>
    </source>
</evidence>
<reference evidence="8" key="2">
    <citation type="submission" date="2021-09" db="EMBL/GenBank/DDBJ databases">
        <authorList>
            <person name="Gilroy R."/>
        </authorList>
    </citation>
    <scope>NUCLEOTIDE SEQUENCE</scope>
    <source>
        <strain evidence="8">4100</strain>
    </source>
</reference>
<evidence type="ECO:0000313" key="9">
    <source>
        <dbReference type="Proteomes" id="UP000711407"/>
    </source>
</evidence>
<dbReference type="SFLD" id="SFLDG01067">
    <property type="entry name" value="SPASM/twitch_domain_containing"/>
    <property type="match status" value="1"/>
</dbReference>
<sequence length="361" mass="41254">VPDLETEISECLAEIDSKLNSSKLLKLTVNPTLDCNLRCWYCYEQHLHGSCMTLKIMESFYRYIDTCLSNGKYEKLQLAFFGGEPLMKFDKVVNPMLIQVKKICNQYNVDFAVSFTTNGVLLTHRVRTAIKSITQNVAVQIPFDGDSEFHNNVKRFPNGMGSYQIVKNHAREAVIDGFRVTIRCNATKSNIHSFQNVINDFEDLLSQPNLRFSFHKVWQEADDDEFKSEITALKSAISHQQFTSNIHSYFGDSMNPCYGDYADNYVFNYNGDIFKCTARDFNTKNRIGHLNDNGEIAFNNSALIRTKKSLTAECPTCRRLPFCPICSQTRAESSDGKCPAHITPEEITLNIHQFYLDLSRT</sequence>
<dbReference type="Pfam" id="PF04055">
    <property type="entry name" value="Radical_SAM"/>
    <property type="match status" value="1"/>
</dbReference>
<keyword evidence="2" id="KW-0949">S-adenosyl-L-methionine</keyword>
<feature type="domain" description="Radical SAM core" evidence="7">
    <location>
        <begin position="29"/>
        <end position="184"/>
    </location>
</feature>
<comment type="similarity">
    <text evidence="6">Belongs to the radical SAM superfamily. Anaerobic sulfatase-maturating enzyme family.</text>
</comment>
<dbReference type="InterPro" id="IPR058240">
    <property type="entry name" value="rSAM_sf"/>
</dbReference>
<dbReference type="PANTHER" id="PTHR43273:SF3">
    <property type="entry name" value="ANAEROBIC SULFATASE-MATURATING ENZYME HOMOLOG ASLB-RELATED"/>
    <property type="match status" value="1"/>
</dbReference>
<keyword evidence="3" id="KW-0479">Metal-binding</keyword>
<comment type="caution">
    <text evidence="8">The sequence shown here is derived from an EMBL/GenBank/DDBJ whole genome shotgun (WGS) entry which is preliminary data.</text>
</comment>
<evidence type="ECO:0000256" key="4">
    <source>
        <dbReference type="ARBA" id="ARBA00023004"/>
    </source>
</evidence>
<dbReference type="GO" id="GO:0046872">
    <property type="term" value="F:metal ion binding"/>
    <property type="evidence" value="ECO:0007669"/>
    <property type="project" value="UniProtKB-KW"/>
</dbReference>
<dbReference type="PANTHER" id="PTHR43273">
    <property type="entry name" value="ANAEROBIC SULFATASE-MATURATING ENZYME HOMOLOG ASLB-RELATED"/>
    <property type="match status" value="1"/>
</dbReference>
<dbReference type="AlphaFoldDB" id="A0A921E990"/>
<keyword evidence="5" id="KW-0411">Iron-sulfur</keyword>
<keyword evidence="4" id="KW-0408">Iron</keyword>
<organism evidence="8 9">
    <name type="scientific">Candidatus Amulumruptor caecigallinarius</name>
    <dbReference type="NCBI Taxonomy" id="2109911"/>
    <lineage>
        <taxon>Bacteria</taxon>
        <taxon>Pseudomonadati</taxon>
        <taxon>Bacteroidota</taxon>
        <taxon>Bacteroidia</taxon>
        <taxon>Bacteroidales</taxon>
        <taxon>Muribaculaceae</taxon>
        <taxon>Candidatus Amulumruptor</taxon>
    </lineage>
</organism>
<name>A0A921E990_9BACT</name>
<evidence type="ECO:0000256" key="6">
    <source>
        <dbReference type="ARBA" id="ARBA00023601"/>
    </source>
</evidence>
<dbReference type="InterPro" id="IPR007197">
    <property type="entry name" value="rSAM"/>
</dbReference>
<dbReference type="Proteomes" id="UP000711407">
    <property type="component" value="Unassembled WGS sequence"/>
</dbReference>
<dbReference type="EMBL" id="DYXT01000036">
    <property type="protein sequence ID" value="HJE39500.1"/>
    <property type="molecule type" value="Genomic_DNA"/>
</dbReference>
<evidence type="ECO:0000313" key="8">
    <source>
        <dbReference type="EMBL" id="HJE39500.1"/>
    </source>
</evidence>
<accession>A0A921E990</accession>
<protein>
    <submittedName>
        <fullName evidence="8">Radical SAM protein</fullName>
    </submittedName>
</protein>
<dbReference type="SUPFAM" id="SSF102114">
    <property type="entry name" value="Radical SAM enzymes"/>
    <property type="match status" value="1"/>
</dbReference>
<dbReference type="Gene3D" id="3.20.20.70">
    <property type="entry name" value="Aldolase class I"/>
    <property type="match status" value="1"/>
</dbReference>